<dbReference type="OrthoDB" id="434144at2759"/>
<dbReference type="InterPro" id="IPR012094">
    <property type="entry name" value="tRNA_Ile_lys_synt"/>
</dbReference>
<comment type="catalytic activity">
    <reaction evidence="6">
        <text>cytidine(34) in tRNA(Ile2) + L-lysine + ATP = lysidine(34) in tRNA(Ile2) + AMP + diphosphate + H(+)</text>
        <dbReference type="Rhea" id="RHEA:43744"/>
        <dbReference type="Rhea" id="RHEA-COMP:10625"/>
        <dbReference type="Rhea" id="RHEA-COMP:10670"/>
        <dbReference type="ChEBI" id="CHEBI:15378"/>
        <dbReference type="ChEBI" id="CHEBI:30616"/>
        <dbReference type="ChEBI" id="CHEBI:32551"/>
        <dbReference type="ChEBI" id="CHEBI:33019"/>
        <dbReference type="ChEBI" id="CHEBI:82748"/>
        <dbReference type="ChEBI" id="CHEBI:83665"/>
        <dbReference type="ChEBI" id="CHEBI:456215"/>
        <dbReference type="EC" id="6.3.4.19"/>
    </reaction>
</comment>
<dbReference type="EC" id="6.3.4.19" evidence="1"/>
<dbReference type="GO" id="GO:0008033">
    <property type="term" value="P:tRNA processing"/>
    <property type="evidence" value="ECO:0007669"/>
    <property type="project" value="UniProtKB-KW"/>
</dbReference>
<dbReference type="NCBIfam" id="TIGR02432">
    <property type="entry name" value="lysidine_TilS_N"/>
    <property type="match status" value="1"/>
</dbReference>
<evidence type="ECO:0000256" key="1">
    <source>
        <dbReference type="ARBA" id="ARBA00013267"/>
    </source>
</evidence>
<evidence type="ECO:0000256" key="6">
    <source>
        <dbReference type="ARBA" id="ARBA00048539"/>
    </source>
</evidence>
<dbReference type="CDD" id="cd01992">
    <property type="entry name" value="TilS_N"/>
    <property type="match status" value="1"/>
</dbReference>
<dbReference type="Proteomes" id="UP000799441">
    <property type="component" value="Unassembled WGS sequence"/>
</dbReference>
<keyword evidence="3" id="KW-0819">tRNA processing</keyword>
<name>A0A9P4Q638_9PEZI</name>
<evidence type="ECO:0000256" key="5">
    <source>
        <dbReference type="ARBA" id="ARBA00022840"/>
    </source>
</evidence>
<evidence type="ECO:0000259" key="7">
    <source>
        <dbReference type="Pfam" id="PF01171"/>
    </source>
</evidence>
<keyword evidence="8" id="KW-0378">Hydrolase</keyword>
<reference evidence="8" key="1">
    <citation type="journal article" date="2020" name="Stud. Mycol.">
        <title>101 Dothideomycetes genomes: a test case for predicting lifestyles and emergence of pathogens.</title>
        <authorList>
            <person name="Haridas S."/>
            <person name="Albert R."/>
            <person name="Binder M."/>
            <person name="Bloem J."/>
            <person name="Labutti K."/>
            <person name="Salamov A."/>
            <person name="Andreopoulos B."/>
            <person name="Baker S."/>
            <person name="Barry K."/>
            <person name="Bills G."/>
            <person name="Bluhm B."/>
            <person name="Cannon C."/>
            <person name="Castanera R."/>
            <person name="Culley D."/>
            <person name="Daum C."/>
            <person name="Ezra D."/>
            <person name="Gonzalez J."/>
            <person name="Henrissat B."/>
            <person name="Kuo A."/>
            <person name="Liang C."/>
            <person name="Lipzen A."/>
            <person name="Lutzoni F."/>
            <person name="Magnuson J."/>
            <person name="Mondo S."/>
            <person name="Nolan M."/>
            <person name="Ohm R."/>
            <person name="Pangilinan J."/>
            <person name="Park H.-J."/>
            <person name="Ramirez L."/>
            <person name="Alfaro M."/>
            <person name="Sun H."/>
            <person name="Tritt A."/>
            <person name="Yoshinaga Y."/>
            <person name="Zwiers L.-H."/>
            <person name="Turgeon B."/>
            <person name="Goodwin S."/>
            <person name="Spatafora J."/>
            <person name="Crous P."/>
            <person name="Grigoriev I."/>
        </authorList>
    </citation>
    <scope>NUCLEOTIDE SEQUENCE</scope>
    <source>
        <strain evidence="8">CBS 116435</strain>
    </source>
</reference>
<gene>
    <name evidence="8" type="ORF">K431DRAFT_251829</name>
</gene>
<keyword evidence="9" id="KW-1185">Reference proteome</keyword>
<evidence type="ECO:0000256" key="4">
    <source>
        <dbReference type="ARBA" id="ARBA00022741"/>
    </source>
</evidence>
<accession>A0A9P4Q638</accession>
<dbReference type="HAMAP" id="MF_01161">
    <property type="entry name" value="tRNA_Ile_lys_synt"/>
    <property type="match status" value="1"/>
</dbReference>
<dbReference type="GO" id="GO:0016787">
    <property type="term" value="F:hydrolase activity"/>
    <property type="evidence" value="ECO:0007669"/>
    <property type="project" value="UniProtKB-KW"/>
</dbReference>
<dbReference type="Pfam" id="PF01171">
    <property type="entry name" value="ATP_bind_3"/>
    <property type="match status" value="1"/>
</dbReference>
<dbReference type="InterPro" id="IPR012795">
    <property type="entry name" value="tRNA_Ile_lys_synt_N"/>
</dbReference>
<dbReference type="GO" id="GO:0032267">
    <property type="term" value="F:tRNA(Ile)-lysidine synthase activity"/>
    <property type="evidence" value="ECO:0007669"/>
    <property type="project" value="UniProtKB-EC"/>
</dbReference>
<keyword evidence="5" id="KW-0067">ATP-binding</keyword>
<evidence type="ECO:0000256" key="3">
    <source>
        <dbReference type="ARBA" id="ARBA00022694"/>
    </source>
</evidence>
<dbReference type="AlphaFoldDB" id="A0A9P4Q638"/>
<protein>
    <recommendedName>
        <fullName evidence="1">tRNA(Ile)-lysidine synthetase</fullName>
        <ecNumber evidence="1">6.3.4.19</ecNumber>
    </recommendedName>
</protein>
<organism evidence="8 9">
    <name type="scientific">Polychaeton citri CBS 116435</name>
    <dbReference type="NCBI Taxonomy" id="1314669"/>
    <lineage>
        <taxon>Eukaryota</taxon>
        <taxon>Fungi</taxon>
        <taxon>Dikarya</taxon>
        <taxon>Ascomycota</taxon>
        <taxon>Pezizomycotina</taxon>
        <taxon>Dothideomycetes</taxon>
        <taxon>Dothideomycetidae</taxon>
        <taxon>Capnodiales</taxon>
        <taxon>Capnodiaceae</taxon>
        <taxon>Polychaeton</taxon>
    </lineage>
</organism>
<evidence type="ECO:0000313" key="8">
    <source>
        <dbReference type="EMBL" id="KAF2719121.1"/>
    </source>
</evidence>
<evidence type="ECO:0000313" key="9">
    <source>
        <dbReference type="Proteomes" id="UP000799441"/>
    </source>
</evidence>
<evidence type="ECO:0000256" key="2">
    <source>
        <dbReference type="ARBA" id="ARBA00022598"/>
    </source>
</evidence>
<keyword evidence="2" id="KW-0436">Ligase</keyword>
<dbReference type="PANTHER" id="PTHR43033">
    <property type="entry name" value="TRNA(ILE)-LYSIDINE SYNTHASE-RELATED"/>
    <property type="match status" value="1"/>
</dbReference>
<proteinExistence type="inferred from homology"/>
<keyword evidence="4" id="KW-0547">Nucleotide-binding</keyword>
<dbReference type="SUPFAM" id="SSF52402">
    <property type="entry name" value="Adenine nucleotide alpha hydrolases-like"/>
    <property type="match status" value="1"/>
</dbReference>
<comment type="caution">
    <text evidence="8">The sequence shown here is derived from an EMBL/GenBank/DDBJ whole genome shotgun (WGS) entry which is preliminary data.</text>
</comment>
<sequence>MQLTPRGRRSNFDALRLAFRHAIDRIWTAQGGSASYIGIAISGGVDSMALATLCSHYAHKPEIRFKGFIVDHGLRRGSDTEAEAVAAELGRIGLLSSVLRLNWSGHGDPKTNPNFESIARKLRYQAIGKACYEDRIQSLLVGHHADDQAETVLARLVHGYLGSGLQGIRSGVNLPECDGLYGVHQSGYPIGSDNGTEAAEGGGVRLYRPLLNQDKVTLTSLCQAYGTRWFEDETNNDLRLSVRNTLRHLLAGKSLPLALQKPAMLEVARRVSTKYADVSHEAAVMLKNCHIHIDVRSGRLRWWMPGHILQRFDCLEGDSGLEIKTEIVRQVLMMVVPKANVSNIELCKVTDAMFPTTVSVSYQPTGPIRACGINIEKSDGLEFTTPGENALHMCWTMTRAQPYAAELASPGIALSLSETSQLESEIRWTCFSLFDHRFWVRIGRPSTITEPEKVGWNISIRFLTPDLLARLRKSLRKPECHARLKEALKHVPGSARFVIPAIVAKKANVSEEAVQEVVALPSLGWSNTEAKSGRWKEWDSKSQTSWGTSGVSFVWKLHYRQIHESARLCEYA</sequence>
<dbReference type="InterPro" id="IPR011063">
    <property type="entry name" value="TilS/TtcA_N"/>
</dbReference>
<dbReference type="EMBL" id="MU003815">
    <property type="protein sequence ID" value="KAF2719121.1"/>
    <property type="molecule type" value="Genomic_DNA"/>
</dbReference>
<dbReference type="GO" id="GO:0005524">
    <property type="term" value="F:ATP binding"/>
    <property type="evidence" value="ECO:0007669"/>
    <property type="project" value="UniProtKB-KW"/>
</dbReference>
<dbReference type="Gene3D" id="3.40.50.620">
    <property type="entry name" value="HUPs"/>
    <property type="match status" value="1"/>
</dbReference>
<dbReference type="PANTHER" id="PTHR43033:SF1">
    <property type="entry name" value="TRNA(ILE)-LYSIDINE SYNTHASE-RELATED"/>
    <property type="match status" value="1"/>
</dbReference>
<feature type="domain" description="tRNA(Ile)-lysidine/2-thiocytidine synthase N-terminal" evidence="7">
    <location>
        <begin position="38"/>
        <end position="248"/>
    </location>
</feature>
<dbReference type="InterPro" id="IPR014729">
    <property type="entry name" value="Rossmann-like_a/b/a_fold"/>
</dbReference>